<evidence type="ECO:0000313" key="14">
    <source>
        <dbReference type="Proteomes" id="UP001241935"/>
    </source>
</evidence>
<dbReference type="GO" id="GO:0005886">
    <property type="term" value="C:plasma membrane"/>
    <property type="evidence" value="ECO:0007669"/>
    <property type="project" value="UniProtKB-SubCell"/>
</dbReference>
<dbReference type="EMBL" id="JASKNE010000001">
    <property type="protein sequence ID" value="MDK1682264.1"/>
    <property type="molecule type" value="Genomic_DNA"/>
</dbReference>
<dbReference type="InterPro" id="IPR001905">
    <property type="entry name" value="Ammonium_transpt"/>
</dbReference>
<dbReference type="NCBIfam" id="TIGR00836">
    <property type="entry name" value="amt"/>
    <property type="match status" value="1"/>
</dbReference>
<evidence type="ECO:0000256" key="6">
    <source>
        <dbReference type="ARBA" id="ARBA00022989"/>
    </source>
</evidence>
<evidence type="ECO:0000256" key="5">
    <source>
        <dbReference type="ARBA" id="ARBA00022692"/>
    </source>
</evidence>
<evidence type="ECO:0000256" key="3">
    <source>
        <dbReference type="ARBA" id="ARBA00022448"/>
    </source>
</evidence>
<evidence type="ECO:0000259" key="12">
    <source>
        <dbReference type="Pfam" id="PF00909"/>
    </source>
</evidence>
<dbReference type="FunFam" id="1.10.3430.10:FF:000007">
    <property type="entry name" value="Ammonium transporter"/>
    <property type="match status" value="1"/>
</dbReference>
<keyword evidence="7 10" id="KW-0472">Membrane</keyword>
<evidence type="ECO:0000256" key="8">
    <source>
        <dbReference type="ARBA" id="ARBA00023177"/>
    </source>
</evidence>
<dbReference type="InterPro" id="IPR018047">
    <property type="entry name" value="Ammonium_transpt_CS"/>
</dbReference>
<dbReference type="InterPro" id="IPR029020">
    <property type="entry name" value="Ammonium/urea_transptr"/>
</dbReference>
<feature type="transmembrane region" description="Helical" evidence="10">
    <location>
        <begin position="292"/>
        <end position="312"/>
    </location>
</feature>
<keyword evidence="8 10" id="KW-0924">Ammonia transport</keyword>
<evidence type="ECO:0000256" key="9">
    <source>
        <dbReference type="ARBA" id="ARBA00050025"/>
    </source>
</evidence>
<name>A0AAW6URL3_9GAMM</name>
<feature type="transmembrane region" description="Helical" evidence="10">
    <location>
        <begin position="110"/>
        <end position="132"/>
    </location>
</feature>
<dbReference type="AlphaFoldDB" id="A0AAW6URL3"/>
<dbReference type="Proteomes" id="UP001241935">
    <property type="component" value="Unassembled WGS sequence"/>
</dbReference>
<gene>
    <name evidence="13" type="ORF">QOR41_00020</name>
</gene>
<evidence type="ECO:0000256" key="2">
    <source>
        <dbReference type="ARBA" id="ARBA00005887"/>
    </source>
</evidence>
<dbReference type="InterPro" id="IPR002229">
    <property type="entry name" value="RhesusRHD"/>
</dbReference>
<feature type="signal peptide" evidence="11">
    <location>
        <begin position="1"/>
        <end position="22"/>
    </location>
</feature>
<feature type="transmembrane region" description="Helical" evidence="10">
    <location>
        <begin position="76"/>
        <end position="98"/>
    </location>
</feature>
<feature type="transmembrane region" description="Helical" evidence="10">
    <location>
        <begin position="192"/>
        <end position="214"/>
    </location>
</feature>
<feature type="chain" id="PRO_5043992314" description="Ammonium transporter" evidence="11">
    <location>
        <begin position="23"/>
        <end position="467"/>
    </location>
</feature>
<proteinExistence type="inferred from homology"/>
<protein>
    <recommendedName>
        <fullName evidence="9 10">Ammonium transporter</fullName>
    </recommendedName>
</protein>
<dbReference type="PRINTS" id="PR00342">
    <property type="entry name" value="RHESUSRHD"/>
</dbReference>
<evidence type="ECO:0000313" key="13">
    <source>
        <dbReference type="EMBL" id="MDK1682264.1"/>
    </source>
</evidence>
<feature type="transmembrane region" description="Helical" evidence="10">
    <location>
        <begin position="163"/>
        <end position="185"/>
    </location>
</feature>
<dbReference type="InterPro" id="IPR024041">
    <property type="entry name" value="NH4_transpt_AmtB-like_dom"/>
</dbReference>
<dbReference type="SUPFAM" id="SSF111352">
    <property type="entry name" value="Ammonium transporter"/>
    <property type="match status" value="1"/>
</dbReference>
<comment type="similarity">
    <text evidence="2 10">Belongs to the ammonia transporter channel (TC 1.A.11.2) family.</text>
</comment>
<accession>A0AAW6URL3</accession>
<dbReference type="Pfam" id="PF00909">
    <property type="entry name" value="Ammonium_transp"/>
    <property type="match status" value="1"/>
</dbReference>
<dbReference type="GO" id="GO:0008519">
    <property type="term" value="F:ammonium channel activity"/>
    <property type="evidence" value="ECO:0007669"/>
    <property type="project" value="InterPro"/>
</dbReference>
<dbReference type="PANTHER" id="PTHR43029:SF10">
    <property type="entry name" value="AMMONIUM TRANSPORTER MEP2"/>
    <property type="match status" value="1"/>
</dbReference>
<keyword evidence="6 10" id="KW-1133">Transmembrane helix</keyword>
<comment type="caution">
    <text evidence="13">The sequence shown here is derived from an EMBL/GenBank/DDBJ whole genome shotgun (WGS) entry which is preliminary data.</text>
</comment>
<evidence type="ECO:0000256" key="7">
    <source>
        <dbReference type="ARBA" id="ARBA00023136"/>
    </source>
</evidence>
<evidence type="ECO:0000256" key="11">
    <source>
        <dbReference type="SAM" id="SignalP"/>
    </source>
</evidence>
<feature type="transmembrane region" description="Helical" evidence="10">
    <location>
        <begin position="415"/>
        <end position="437"/>
    </location>
</feature>
<feature type="transmembrane region" description="Helical" evidence="10">
    <location>
        <begin position="259"/>
        <end position="280"/>
    </location>
</feature>
<feature type="transmembrane region" description="Helical" evidence="10">
    <location>
        <begin position="379"/>
        <end position="403"/>
    </location>
</feature>
<evidence type="ECO:0000256" key="1">
    <source>
        <dbReference type="ARBA" id="ARBA00004651"/>
    </source>
</evidence>
<feature type="domain" description="Ammonium transporter AmtB-like" evidence="12">
    <location>
        <begin position="76"/>
        <end position="465"/>
    </location>
</feature>
<dbReference type="PANTHER" id="PTHR43029">
    <property type="entry name" value="AMMONIUM TRANSPORTER MEP2"/>
    <property type="match status" value="1"/>
</dbReference>
<organism evidence="13 14">
    <name type="scientific">Acinetobacter terrestris</name>
    <dbReference type="NCBI Taxonomy" id="2529843"/>
    <lineage>
        <taxon>Bacteria</taxon>
        <taxon>Pseudomonadati</taxon>
        <taxon>Pseudomonadota</taxon>
        <taxon>Gammaproteobacteria</taxon>
        <taxon>Moraxellales</taxon>
        <taxon>Moraxellaceae</taxon>
        <taxon>Acinetobacter</taxon>
        <taxon>Acinetobacter Taxon 24</taxon>
    </lineage>
</organism>
<sequence>MKKMLIALSLSGALLGGSVAWAEEAVTTSTASEDVTVVETADASLTNSELAAAPAPAEATAAPVEEEVKLDTGDTAWILVSTALVLLMTIPGLALFYGGMVRKKNVLGTMAHSFVAAAIVSITWVVIGYTLAFGEGNAFIGNLDKIMLSGITTDALTGTIPEILFVIFQMTFAIITVAIITGSIAERMKFSAFVAFITIWSIVVYAPITHWVWGGGWLGNDGALDFAGGTVVHINSGVAGLVAAYMLGKRMGLGRESMAPHNLALTVIGASLIWVGWFGFNGGSALGANGSAGYALVVTQVAAAAAAIAWLITEKVVRGKASVLGGASGAVAGLVVITPAAGFVTVGGAMAMGLIGGVVCFWGITALKRALKADDSLDAFGLHGVGGIVGAILTAVFASEFIMGDKVPANMMHQLWVQIEGVLATIAYSGVVTFIILKVIDLVIGIRVEADDERMGLDLSQHGERVE</sequence>
<comment type="subcellular location">
    <subcellularLocation>
        <location evidence="1 10">Cell membrane</location>
        <topology evidence="1 10">Multi-pass membrane protein</topology>
    </subcellularLocation>
</comment>
<evidence type="ECO:0000256" key="10">
    <source>
        <dbReference type="RuleBase" id="RU362002"/>
    </source>
</evidence>
<evidence type="ECO:0000256" key="4">
    <source>
        <dbReference type="ARBA" id="ARBA00022475"/>
    </source>
</evidence>
<keyword evidence="5 10" id="KW-0812">Transmembrane</keyword>
<keyword evidence="11" id="KW-0732">Signal</keyword>
<feature type="transmembrane region" description="Helical" evidence="10">
    <location>
        <begin position="226"/>
        <end position="247"/>
    </location>
</feature>
<keyword evidence="3 10" id="KW-0813">Transport</keyword>
<dbReference type="RefSeq" id="WP_284065955.1">
    <property type="nucleotide sequence ID" value="NZ_JASKNE010000001.1"/>
</dbReference>
<feature type="transmembrane region" description="Helical" evidence="10">
    <location>
        <begin position="349"/>
        <end position="367"/>
    </location>
</feature>
<dbReference type="Gene3D" id="1.10.3430.10">
    <property type="entry name" value="Ammonium transporter AmtB like domains"/>
    <property type="match status" value="1"/>
</dbReference>
<feature type="transmembrane region" description="Helical" evidence="10">
    <location>
        <begin position="324"/>
        <end position="343"/>
    </location>
</feature>
<dbReference type="PROSITE" id="PS01219">
    <property type="entry name" value="AMMONIUM_TRANSP"/>
    <property type="match status" value="1"/>
</dbReference>
<reference evidence="13" key="1">
    <citation type="submission" date="2023-04" db="EMBL/GenBank/DDBJ databases">
        <title>The environmental microbiomes in feedlot watering bowls are a reservoir of florfenicol resistance for bovine respiratory disease pathogens.</title>
        <authorList>
            <person name="Kos D.W."/>
            <person name="Ruzzini A.C."/>
            <person name="Schreiner B."/>
            <person name="Jelinski M.D."/>
        </authorList>
    </citation>
    <scope>NUCLEOTIDE SEQUENCE</scope>
    <source>
        <strain evidence="13">WB3</strain>
    </source>
</reference>
<keyword evidence="4" id="KW-1003">Cell membrane</keyword>